<evidence type="ECO:0000256" key="1">
    <source>
        <dbReference type="SAM" id="MobiDB-lite"/>
    </source>
</evidence>
<evidence type="ECO:0000313" key="2">
    <source>
        <dbReference type="EMBL" id="KAJ8302636.1"/>
    </source>
</evidence>
<sequence>MHTCYFIFMTEPEHDITLQCPEMTVTVEDSDTEISPDDDDEHIDRPSLDGERRPSKWSATILFVASEIQLIFNLAELCPQEGFETVPKKGEAKSN</sequence>
<accession>A0ABQ9EFK3</accession>
<gene>
    <name evidence="2" type="ORF">KUTeg_019032</name>
</gene>
<reference evidence="2 3" key="1">
    <citation type="submission" date="2022-12" db="EMBL/GenBank/DDBJ databases">
        <title>Chromosome-level genome of Tegillarca granosa.</title>
        <authorList>
            <person name="Kim J."/>
        </authorList>
    </citation>
    <scope>NUCLEOTIDE SEQUENCE [LARGE SCALE GENOMIC DNA]</scope>
    <source>
        <strain evidence="2">Teg-2019</strain>
        <tissue evidence="2">Adductor muscle</tissue>
    </source>
</reference>
<name>A0ABQ9EFK3_TEGGR</name>
<dbReference type="EMBL" id="JARBDR010000917">
    <property type="protein sequence ID" value="KAJ8302636.1"/>
    <property type="molecule type" value="Genomic_DNA"/>
</dbReference>
<feature type="compositionally biased region" description="Basic and acidic residues" evidence="1">
    <location>
        <begin position="42"/>
        <end position="54"/>
    </location>
</feature>
<feature type="compositionally biased region" description="Acidic residues" evidence="1">
    <location>
        <begin position="28"/>
        <end position="41"/>
    </location>
</feature>
<organism evidence="2 3">
    <name type="scientific">Tegillarca granosa</name>
    <name type="common">Malaysian cockle</name>
    <name type="synonym">Anadara granosa</name>
    <dbReference type="NCBI Taxonomy" id="220873"/>
    <lineage>
        <taxon>Eukaryota</taxon>
        <taxon>Metazoa</taxon>
        <taxon>Spiralia</taxon>
        <taxon>Lophotrochozoa</taxon>
        <taxon>Mollusca</taxon>
        <taxon>Bivalvia</taxon>
        <taxon>Autobranchia</taxon>
        <taxon>Pteriomorphia</taxon>
        <taxon>Arcoida</taxon>
        <taxon>Arcoidea</taxon>
        <taxon>Arcidae</taxon>
        <taxon>Tegillarca</taxon>
    </lineage>
</organism>
<keyword evidence="3" id="KW-1185">Reference proteome</keyword>
<proteinExistence type="predicted"/>
<comment type="caution">
    <text evidence="2">The sequence shown here is derived from an EMBL/GenBank/DDBJ whole genome shotgun (WGS) entry which is preliminary data.</text>
</comment>
<dbReference type="Proteomes" id="UP001217089">
    <property type="component" value="Unassembled WGS sequence"/>
</dbReference>
<feature type="region of interest" description="Disordered" evidence="1">
    <location>
        <begin position="27"/>
        <end position="54"/>
    </location>
</feature>
<evidence type="ECO:0000313" key="3">
    <source>
        <dbReference type="Proteomes" id="UP001217089"/>
    </source>
</evidence>
<protein>
    <submittedName>
        <fullName evidence="2">Uncharacterized protein</fullName>
    </submittedName>
</protein>